<evidence type="ECO:0000256" key="1">
    <source>
        <dbReference type="SAM" id="MobiDB-lite"/>
    </source>
</evidence>
<proteinExistence type="predicted"/>
<reference evidence="4" key="2">
    <citation type="journal article" date="2021" name="PeerJ">
        <title>Extensive microbial diversity within the chicken gut microbiome revealed by metagenomics and culture.</title>
        <authorList>
            <person name="Gilroy R."/>
            <person name="Ravi A."/>
            <person name="Getino M."/>
            <person name="Pursley I."/>
            <person name="Horton D.L."/>
            <person name="Alikhan N.F."/>
            <person name="Baker D."/>
            <person name="Gharbi K."/>
            <person name="Hall N."/>
            <person name="Watson M."/>
            <person name="Adriaenssens E.M."/>
            <person name="Foster-Nyarko E."/>
            <person name="Jarju S."/>
            <person name="Secka A."/>
            <person name="Antonio M."/>
            <person name="Oren A."/>
            <person name="Chaudhuri R.R."/>
            <person name="La Ragione R."/>
            <person name="Hildebrand F."/>
            <person name="Pallen M.J."/>
        </authorList>
    </citation>
    <scope>NUCLEOTIDE SEQUENCE</scope>
    <source>
        <strain evidence="4">ChiW3-316</strain>
    </source>
</reference>
<dbReference type="Pfam" id="PF13413">
    <property type="entry name" value="HTH_25"/>
    <property type="match status" value="1"/>
</dbReference>
<feature type="compositionally biased region" description="Basic and acidic residues" evidence="1">
    <location>
        <begin position="23"/>
        <end position="33"/>
    </location>
</feature>
<sequence length="345" mass="37242">MKKEIRKEKDTAAENASPAAQSDVKEKMSENEGKVGGMLHDARLKKGLKIEDIAKELYIRPAYLEAIESSNYDEIPEPPYGVGFIRTYAEFLGLNSARVVQLFKEETDANAQADDLYVLEPQAEATVPNKKYLLISLAAVALLYAAWFAYNESQNAVVEEPVAEEVLTDVSVPADDFPLQVEDFATLDETVPPADENEIAVVDVTTAAPVESSPQVTVSEASFVEPETPAVQPETPAVETPAPAEAAQPAAEAEKAPVVDTKAGSRVLLKINKETWVEVKDQDKLWISKVLQPGDTYKVPAGSGKILSVGRVDAVEVLIDGKVVPVVSAAKKTGIALDKFLDANH</sequence>
<organism evidence="4 5">
    <name type="scientific">Candidatus Scatocola faecipullorum</name>
    <dbReference type="NCBI Taxonomy" id="2840917"/>
    <lineage>
        <taxon>Bacteria</taxon>
        <taxon>Pseudomonadati</taxon>
        <taxon>Pseudomonadota</taxon>
        <taxon>Alphaproteobacteria</taxon>
        <taxon>Rhodospirillales</taxon>
        <taxon>Rhodospirillaceae</taxon>
        <taxon>Rhodospirillaceae incertae sedis</taxon>
        <taxon>Candidatus Scatocola</taxon>
    </lineage>
</organism>
<dbReference type="EMBL" id="DVNC01000028">
    <property type="protein sequence ID" value="HIU53241.1"/>
    <property type="molecule type" value="Genomic_DNA"/>
</dbReference>
<dbReference type="InterPro" id="IPR050400">
    <property type="entry name" value="Bact_Cytoskel_RodZ"/>
</dbReference>
<dbReference type="PANTHER" id="PTHR34475">
    <property type="match status" value="1"/>
</dbReference>
<feature type="compositionally biased region" description="Low complexity" evidence="1">
    <location>
        <begin position="232"/>
        <end position="251"/>
    </location>
</feature>
<evidence type="ECO:0000259" key="3">
    <source>
        <dbReference type="Pfam" id="PF13464"/>
    </source>
</evidence>
<feature type="compositionally biased region" description="Basic and acidic residues" evidence="1">
    <location>
        <begin position="1"/>
        <end position="12"/>
    </location>
</feature>
<gene>
    <name evidence="4" type="ORF">IAD20_04080</name>
</gene>
<dbReference type="InterPro" id="IPR025194">
    <property type="entry name" value="RodZ-like_C"/>
</dbReference>
<dbReference type="Proteomes" id="UP000824107">
    <property type="component" value="Unassembled WGS sequence"/>
</dbReference>
<dbReference type="Pfam" id="PF13464">
    <property type="entry name" value="RodZ_C"/>
    <property type="match status" value="1"/>
</dbReference>
<dbReference type="PANTHER" id="PTHR34475:SF1">
    <property type="entry name" value="CYTOSKELETON PROTEIN RODZ"/>
    <property type="match status" value="1"/>
</dbReference>
<dbReference type="InterPro" id="IPR001387">
    <property type="entry name" value="Cro/C1-type_HTH"/>
</dbReference>
<feature type="domain" description="Cytoskeleton protein RodZ-like C-terminal" evidence="3">
    <location>
        <begin position="269"/>
        <end position="331"/>
    </location>
</feature>
<keyword evidence="2" id="KW-0812">Transmembrane</keyword>
<dbReference type="CDD" id="cd00093">
    <property type="entry name" value="HTH_XRE"/>
    <property type="match status" value="1"/>
</dbReference>
<reference evidence="4" key="1">
    <citation type="submission" date="2020-10" db="EMBL/GenBank/DDBJ databases">
        <authorList>
            <person name="Gilroy R."/>
        </authorList>
    </citation>
    <scope>NUCLEOTIDE SEQUENCE</scope>
    <source>
        <strain evidence="4">ChiW3-316</strain>
    </source>
</reference>
<keyword evidence="2" id="KW-1133">Transmembrane helix</keyword>
<name>A0A9D1SAS9_9PROT</name>
<protein>
    <submittedName>
        <fullName evidence="4">DUF4115 domain-containing protein</fullName>
    </submittedName>
</protein>
<evidence type="ECO:0000256" key="2">
    <source>
        <dbReference type="SAM" id="Phobius"/>
    </source>
</evidence>
<feature type="region of interest" description="Disordered" evidence="1">
    <location>
        <begin position="1"/>
        <end position="33"/>
    </location>
</feature>
<evidence type="ECO:0000313" key="4">
    <source>
        <dbReference type="EMBL" id="HIU53241.1"/>
    </source>
</evidence>
<keyword evidence="2" id="KW-0472">Membrane</keyword>
<feature type="region of interest" description="Disordered" evidence="1">
    <location>
        <begin position="215"/>
        <end position="257"/>
    </location>
</feature>
<accession>A0A9D1SAS9</accession>
<evidence type="ECO:0000313" key="5">
    <source>
        <dbReference type="Proteomes" id="UP000824107"/>
    </source>
</evidence>
<dbReference type="Gene3D" id="1.10.260.40">
    <property type="entry name" value="lambda repressor-like DNA-binding domains"/>
    <property type="match status" value="1"/>
</dbReference>
<feature type="transmembrane region" description="Helical" evidence="2">
    <location>
        <begin position="132"/>
        <end position="150"/>
    </location>
</feature>
<dbReference type="AlphaFoldDB" id="A0A9D1SAS9"/>
<comment type="caution">
    <text evidence="4">The sequence shown here is derived from an EMBL/GenBank/DDBJ whole genome shotgun (WGS) entry which is preliminary data.</text>
</comment>
<dbReference type="GO" id="GO:0003677">
    <property type="term" value="F:DNA binding"/>
    <property type="evidence" value="ECO:0007669"/>
    <property type="project" value="InterPro"/>
</dbReference>
<dbReference type="InterPro" id="IPR010982">
    <property type="entry name" value="Lambda_DNA-bd_dom_sf"/>
</dbReference>